<evidence type="ECO:0000256" key="4">
    <source>
        <dbReference type="SAM" id="MobiDB-lite"/>
    </source>
</evidence>
<reference evidence="6 7" key="1">
    <citation type="submission" date="2016-10" db="EMBL/GenBank/DDBJ databases">
        <title>Actinomyces aegypiusis sp. nov., isolated from the Aegypius monachus in Qinghai Tibet Plateau China.</title>
        <authorList>
            <person name="Wang Y."/>
        </authorList>
    </citation>
    <scope>NUCLEOTIDE SEQUENCE [LARGE SCALE GENOMIC DNA]</scope>
    <source>
        <strain evidence="6 7">VUL4_3</strain>
    </source>
</reference>
<dbReference type="InterPro" id="IPR017871">
    <property type="entry name" value="ABC_transporter-like_CS"/>
</dbReference>
<keyword evidence="3" id="KW-0067">ATP-binding</keyword>
<dbReference type="Pfam" id="PF00005">
    <property type="entry name" value="ABC_tran"/>
    <property type="match status" value="1"/>
</dbReference>
<dbReference type="InterPro" id="IPR027417">
    <property type="entry name" value="P-loop_NTPase"/>
</dbReference>
<sequence length="303" mass="32219">MNNRNLSPVNAQPIFAENVDKFYGQMQVLRSITLEIPAGQRLAIMGPSASGKSTLLHCLSGILLPEGGRIFLGKQEVSNLSDRQRSLLRMKQIGFVFQDGQLLPELSLEENVALPALLAGENRESAYRAANELLGQLGLGGLGTRRLGTLSGGQAQRVALARALICRPAVIFADEPTGALDQATGQEVMQVLTSMARLHGTTLVVVTHDSAVAAWCDRVIEIRDGMIHADSNRPQARPTAEAHEAFAGQTLPVGQSPTTGQPNFTGQTPLSGQYPPAGQAPWAQTPMPGAHPAGNFPLEAPRA</sequence>
<proteinExistence type="predicted"/>
<protein>
    <recommendedName>
        <fullName evidence="5">ABC transporter domain-containing protein</fullName>
    </recommendedName>
</protein>
<evidence type="ECO:0000256" key="2">
    <source>
        <dbReference type="ARBA" id="ARBA00022741"/>
    </source>
</evidence>
<dbReference type="InterPro" id="IPR017911">
    <property type="entry name" value="MacB-like_ATP-bd"/>
</dbReference>
<dbReference type="InterPro" id="IPR003439">
    <property type="entry name" value="ABC_transporter-like_ATP-bd"/>
</dbReference>
<dbReference type="CDD" id="cd03255">
    <property type="entry name" value="ABC_MJ0796_LolCDE_FtsE"/>
    <property type="match status" value="1"/>
</dbReference>
<dbReference type="GO" id="GO:0005886">
    <property type="term" value="C:plasma membrane"/>
    <property type="evidence" value="ECO:0007669"/>
    <property type="project" value="TreeGrafter"/>
</dbReference>
<dbReference type="PANTHER" id="PTHR24220">
    <property type="entry name" value="IMPORT ATP-BINDING PROTEIN"/>
    <property type="match status" value="1"/>
</dbReference>
<feature type="compositionally biased region" description="Polar residues" evidence="4">
    <location>
        <begin position="252"/>
        <end position="271"/>
    </location>
</feature>
<dbReference type="RefSeq" id="WP_071163479.1">
    <property type="nucleotide sequence ID" value="NZ_CP017812.1"/>
</dbReference>
<evidence type="ECO:0000313" key="7">
    <source>
        <dbReference type="Proteomes" id="UP000176288"/>
    </source>
</evidence>
<dbReference type="Proteomes" id="UP000176288">
    <property type="component" value="Chromosome"/>
</dbReference>
<dbReference type="EMBL" id="CP017812">
    <property type="protein sequence ID" value="AOZ72013.1"/>
    <property type="molecule type" value="Genomic_DNA"/>
</dbReference>
<dbReference type="GO" id="GO:0005524">
    <property type="term" value="F:ATP binding"/>
    <property type="evidence" value="ECO:0007669"/>
    <property type="project" value="UniProtKB-KW"/>
</dbReference>
<name>A0A1D9MII1_9ACTO</name>
<dbReference type="PROSITE" id="PS50893">
    <property type="entry name" value="ABC_TRANSPORTER_2"/>
    <property type="match status" value="1"/>
</dbReference>
<feature type="region of interest" description="Disordered" evidence="4">
    <location>
        <begin position="250"/>
        <end position="303"/>
    </location>
</feature>
<dbReference type="SUPFAM" id="SSF52540">
    <property type="entry name" value="P-loop containing nucleoside triphosphate hydrolases"/>
    <property type="match status" value="1"/>
</dbReference>
<gene>
    <name evidence="6" type="ORF">BK816_00800</name>
</gene>
<evidence type="ECO:0000313" key="6">
    <source>
        <dbReference type="EMBL" id="AOZ72013.1"/>
    </source>
</evidence>
<dbReference type="PROSITE" id="PS00211">
    <property type="entry name" value="ABC_TRANSPORTER_1"/>
    <property type="match status" value="1"/>
</dbReference>
<evidence type="ECO:0000259" key="5">
    <source>
        <dbReference type="PROSITE" id="PS50893"/>
    </source>
</evidence>
<dbReference type="GO" id="GO:0022857">
    <property type="term" value="F:transmembrane transporter activity"/>
    <property type="evidence" value="ECO:0007669"/>
    <property type="project" value="TreeGrafter"/>
</dbReference>
<organism evidence="6 7">
    <name type="scientific">Boudabousia tangfeifanii</name>
    <dbReference type="NCBI Taxonomy" id="1912795"/>
    <lineage>
        <taxon>Bacteria</taxon>
        <taxon>Bacillati</taxon>
        <taxon>Actinomycetota</taxon>
        <taxon>Actinomycetes</taxon>
        <taxon>Actinomycetales</taxon>
        <taxon>Actinomycetaceae</taxon>
        <taxon>Boudabousia</taxon>
    </lineage>
</organism>
<keyword evidence="2" id="KW-0547">Nucleotide-binding</keyword>
<keyword evidence="7" id="KW-1185">Reference proteome</keyword>
<dbReference type="AlphaFoldDB" id="A0A1D9MII1"/>
<feature type="domain" description="ABC transporter" evidence="5">
    <location>
        <begin position="14"/>
        <end position="249"/>
    </location>
</feature>
<dbReference type="GO" id="GO:0016887">
    <property type="term" value="F:ATP hydrolysis activity"/>
    <property type="evidence" value="ECO:0007669"/>
    <property type="project" value="InterPro"/>
</dbReference>
<dbReference type="InterPro" id="IPR003593">
    <property type="entry name" value="AAA+_ATPase"/>
</dbReference>
<dbReference type="PANTHER" id="PTHR24220:SF685">
    <property type="entry name" value="ABC TRANSPORTER RELATED"/>
    <property type="match status" value="1"/>
</dbReference>
<dbReference type="Gene3D" id="3.40.50.300">
    <property type="entry name" value="P-loop containing nucleotide triphosphate hydrolases"/>
    <property type="match status" value="1"/>
</dbReference>
<dbReference type="SMART" id="SM00382">
    <property type="entry name" value="AAA"/>
    <property type="match status" value="1"/>
</dbReference>
<evidence type="ECO:0000256" key="1">
    <source>
        <dbReference type="ARBA" id="ARBA00022448"/>
    </source>
</evidence>
<dbReference type="STRING" id="1912795.BK816_00800"/>
<accession>A0A1D9MII1</accession>
<dbReference type="KEGG" id="avu:BK816_00800"/>
<dbReference type="InterPro" id="IPR015854">
    <property type="entry name" value="ABC_transpr_LolD-like"/>
</dbReference>
<keyword evidence="1" id="KW-0813">Transport</keyword>
<evidence type="ECO:0000256" key="3">
    <source>
        <dbReference type="ARBA" id="ARBA00022840"/>
    </source>
</evidence>